<organism evidence="3 4">
    <name type="scientific">Crotalus adamanteus</name>
    <name type="common">Eastern diamondback rattlesnake</name>
    <dbReference type="NCBI Taxonomy" id="8729"/>
    <lineage>
        <taxon>Eukaryota</taxon>
        <taxon>Metazoa</taxon>
        <taxon>Chordata</taxon>
        <taxon>Craniata</taxon>
        <taxon>Vertebrata</taxon>
        <taxon>Euteleostomi</taxon>
        <taxon>Lepidosauria</taxon>
        <taxon>Squamata</taxon>
        <taxon>Bifurcata</taxon>
        <taxon>Unidentata</taxon>
        <taxon>Episquamata</taxon>
        <taxon>Toxicofera</taxon>
        <taxon>Serpentes</taxon>
        <taxon>Colubroidea</taxon>
        <taxon>Viperidae</taxon>
        <taxon>Crotalinae</taxon>
        <taxon>Crotalus</taxon>
    </lineage>
</organism>
<evidence type="ECO:0000313" key="3">
    <source>
        <dbReference type="EMBL" id="KAK9400670.1"/>
    </source>
</evidence>
<dbReference type="GO" id="GO:0006629">
    <property type="term" value="P:lipid metabolic process"/>
    <property type="evidence" value="ECO:0007669"/>
    <property type="project" value="InterPro"/>
</dbReference>
<proteinExistence type="predicted"/>
<dbReference type="InterPro" id="IPR029058">
    <property type="entry name" value="AB_hydrolase_fold"/>
</dbReference>
<sequence length="73" mass="8743">MWLFLLLAYLIQKNTNSEESFRNHLNPEGFMTIPEIIQYWGYPSEKYEVLTNDGYYLQLNSNSSWKILSTECR</sequence>
<comment type="caution">
    <text evidence="3">The sequence shown here is derived from an EMBL/GenBank/DDBJ whole genome shotgun (WGS) entry which is preliminary data.</text>
</comment>
<dbReference type="Pfam" id="PF04083">
    <property type="entry name" value="Abhydro_lipase"/>
    <property type="match status" value="1"/>
</dbReference>
<name>A0AAW1BEM3_CROAD</name>
<evidence type="ECO:0000256" key="1">
    <source>
        <dbReference type="SAM" id="SignalP"/>
    </source>
</evidence>
<accession>A0AAW1BEM3</accession>
<reference evidence="3 4" key="1">
    <citation type="journal article" date="2024" name="Proc. Natl. Acad. Sci. U.S.A.">
        <title>The genetic regulatory architecture and epigenomic basis for age-related changes in rattlesnake venom.</title>
        <authorList>
            <person name="Hogan M.P."/>
            <person name="Holding M.L."/>
            <person name="Nystrom G.S."/>
            <person name="Colston T.J."/>
            <person name="Bartlett D.A."/>
            <person name="Mason A.J."/>
            <person name="Ellsworth S.A."/>
            <person name="Rautsaw R.M."/>
            <person name="Lawrence K.C."/>
            <person name="Strickland J.L."/>
            <person name="He B."/>
            <person name="Fraser P."/>
            <person name="Margres M.J."/>
            <person name="Gilbert D.M."/>
            <person name="Gibbs H.L."/>
            <person name="Parkinson C.L."/>
            <person name="Rokyta D.R."/>
        </authorList>
    </citation>
    <scope>NUCLEOTIDE SEQUENCE [LARGE SCALE GENOMIC DNA]</scope>
    <source>
        <strain evidence="3">DRR0105</strain>
    </source>
</reference>
<feature type="domain" description="Partial AB-hydrolase lipase" evidence="2">
    <location>
        <begin position="33"/>
        <end position="60"/>
    </location>
</feature>
<keyword evidence="1" id="KW-0732">Signal</keyword>
<dbReference type="Gene3D" id="3.40.50.1820">
    <property type="entry name" value="alpha/beta hydrolase"/>
    <property type="match status" value="1"/>
</dbReference>
<evidence type="ECO:0000259" key="2">
    <source>
        <dbReference type="Pfam" id="PF04083"/>
    </source>
</evidence>
<dbReference type="AlphaFoldDB" id="A0AAW1BEM3"/>
<protein>
    <recommendedName>
        <fullName evidence="2">Partial AB-hydrolase lipase domain-containing protein</fullName>
    </recommendedName>
</protein>
<evidence type="ECO:0000313" key="4">
    <source>
        <dbReference type="Proteomes" id="UP001474421"/>
    </source>
</evidence>
<feature type="signal peptide" evidence="1">
    <location>
        <begin position="1"/>
        <end position="17"/>
    </location>
</feature>
<dbReference type="Proteomes" id="UP001474421">
    <property type="component" value="Unassembled WGS sequence"/>
</dbReference>
<keyword evidence="4" id="KW-1185">Reference proteome</keyword>
<dbReference type="InterPro" id="IPR006693">
    <property type="entry name" value="AB_hydrolase_lipase"/>
</dbReference>
<dbReference type="EMBL" id="JAOTOJ010000005">
    <property type="protein sequence ID" value="KAK9400670.1"/>
    <property type="molecule type" value="Genomic_DNA"/>
</dbReference>
<feature type="chain" id="PRO_5043654212" description="Partial AB-hydrolase lipase domain-containing protein" evidence="1">
    <location>
        <begin position="18"/>
        <end position="73"/>
    </location>
</feature>
<gene>
    <name evidence="3" type="ORF">NXF25_011384</name>
</gene>